<name>A0A9Q0EPG7_9TELE</name>
<feature type="compositionally biased region" description="Low complexity" evidence="2">
    <location>
        <begin position="465"/>
        <end position="474"/>
    </location>
</feature>
<evidence type="ECO:0000313" key="4">
    <source>
        <dbReference type="Proteomes" id="UP001148018"/>
    </source>
</evidence>
<dbReference type="AlphaFoldDB" id="A0A9Q0EPG7"/>
<dbReference type="EMBL" id="JANIIK010000040">
    <property type="protein sequence ID" value="KAJ3608162.1"/>
    <property type="molecule type" value="Genomic_DNA"/>
</dbReference>
<organism evidence="3 4">
    <name type="scientific">Muraenolepis orangiensis</name>
    <name type="common">Patagonian moray cod</name>
    <dbReference type="NCBI Taxonomy" id="630683"/>
    <lineage>
        <taxon>Eukaryota</taxon>
        <taxon>Metazoa</taxon>
        <taxon>Chordata</taxon>
        <taxon>Craniata</taxon>
        <taxon>Vertebrata</taxon>
        <taxon>Euteleostomi</taxon>
        <taxon>Actinopterygii</taxon>
        <taxon>Neopterygii</taxon>
        <taxon>Teleostei</taxon>
        <taxon>Neoteleostei</taxon>
        <taxon>Acanthomorphata</taxon>
        <taxon>Zeiogadaria</taxon>
        <taxon>Gadariae</taxon>
        <taxon>Gadiformes</taxon>
        <taxon>Muraenolepidoidei</taxon>
        <taxon>Muraenolepididae</taxon>
        <taxon>Muraenolepis</taxon>
    </lineage>
</organism>
<sequence length="678" mass="73734">MSTPRYPREMKSSLTPLFKYLSDKNYSKGLAPPTTRPGESTVQDLSLLYREVITPECQKVIERLGQIKGSACLPHFWLRDEILPEVSMLDSTIEFSQPQTETPDVPPLTEKHIGGASCLPDHSKRIPEMTGVEVALRSMEETSYSCLESNVPWESIVPDGTLGTSSQCSSSACESDKANSPLVPEGELSTQSMINTTQVVSVSEAEVASNRTFPSPQDVAKLPSPLPNTNVTMEMDGFGTKSDKSLLQNNTLEWTPTSRPGAGANLRDTFEIASHPTSSFPICSREDQRGGRDAQTLETHPAVLSTEPGGGANSPLVLVVDLPSQSMISRTQKGKGTKAEVASNTTFPSPQDAAELPSPLPNTNVTMEMDGFGSKSATNGRDDQSGVRDDQSGGRDDQSGGRDDQSGGRDDQSGGRGDQSGGRGDQSGGRGDQSPQDVPTELPSPISRPGARTNLQDTFERDSLHNSPSSLSCSQDNHTCGPSVTSTPMTEYNVLTLTETQTREVQKKLYNDGPSKLLPHTGPPATSSAPLAARFLRPPTQPISKLQRYNPAPSDAGRLEPRLLAVPKMRVKALAPLHEVGTKDITCPTQVAFWNRLANCPNCALLRRELEKKDAELRRLKKANCPNCALLRRELEKKDAELRRLKKANCPNCALLRRELEKKDAEFRRLKKGLQKPQ</sequence>
<comment type="caution">
    <text evidence="3">The sequence shown here is derived from an EMBL/GenBank/DDBJ whole genome shotgun (WGS) entry which is preliminary data.</text>
</comment>
<evidence type="ECO:0000313" key="3">
    <source>
        <dbReference type="EMBL" id="KAJ3608162.1"/>
    </source>
</evidence>
<dbReference type="OrthoDB" id="8904524at2759"/>
<reference evidence="3" key="1">
    <citation type="submission" date="2022-07" db="EMBL/GenBank/DDBJ databases">
        <title>Chromosome-level genome of Muraenolepis orangiensis.</title>
        <authorList>
            <person name="Kim J."/>
        </authorList>
    </citation>
    <scope>NUCLEOTIDE SEQUENCE</scope>
    <source>
        <strain evidence="3">KU_S4_2022</strain>
        <tissue evidence="3">Muscle</tissue>
    </source>
</reference>
<proteinExistence type="predicted"/>
<accession>A0A9Q0EPG7</accession>
<keyword evidence="4" id="KW-1185">Reference proteome</keyword>
<feature type="compositionally biased region" description="Basic and acidic residues" evidence="2">
    <location>
        <begin position="380"/>
        <end position="413"/>
    </location>
</feature>
<gene>
    <name evidence="3" type="ORF">NHX12_025212</name>
</gene>
<keyword evidence="1" id="KW-0175">Coiled coil</keyword>
<feature type="compositionally biased region" description="Gly residues" evidence="2">
    <location>
        <begin position="414"/>
        <end position="431"/>
    </location>
</feature>
<evidence type="ECO:0000256" key="1">
    <source>
        <dbReference type="SAM" id="Coils"/>
    </source>
</evidence>
<protein>
    <submittedName>
        <fullName evidence="3">Uncharacterized protein</fullName>
    </submittedName>
</protein>
<dbReference type="Proteomes" id="UP001148018">
    <property type="component" value="Unassembled WGS sequence"/>
</dbReference>
<feature type="region of interest" description="Disordered" evidence="2">
    <location>
        <begin position="164"/>
        <end position="185"/>
    </location>
</feature>
<evidence type="ECO:0000256" key="2">
    <source>
        <dbReference type="SAM" id="MobiDB-lite"/>
    </source>
</evidence>
<feature type="coiled-coil region" evidence="1">
    <location>
        <begin position="603"/>
        <end position="648"/>
    </location>
</feature>
<feature type="region of interest" description="Disordered" evidence="2">
    <location>
        <begin position="329"/>
        <end position="486"/>
    </location>
</feature>
<feature type="compositionally biased region" description="Polar residues" evidence="2">
    <location>
        <begin position="475"/>
        <end position="486"/>
    </location>
</feature>